<proteinExistence type="inferred from homology"/>
<evidence type="ECO:0000256" key="2">
    <source>
        <dbReference type="ARBA" id="ARBA00022552"/>
    </source>
</evidence>
<evidence type="ECO:0000256" key="4">
    <source>
        <dbReference type="ARBA" id="ARBA00022679"/>
    </source>
</evidence>
<evidence type="ECO:0000256" key="5">
    <source>
        <dbReference type="ARBA" id="ARBA00022884"/>
    </source>
</evidence>
<dbReference type="Proteomes" id="UP001227230">
    <property type="component" value="Chromosome 3"/>
</dbReference>
<dbReference type="Pfam" id="PF01269">
    <property type="entry name" value="Fibrillarin"/>
    <property type="match status" value="1"/>
</dbReference>
<keyword evidence="7" id="KW-1185">Reference proteome</keyword>
<evidence type="ECO:0000313" key="6">
    <source>
        <dbReference type="EMBL" id="WJZ84594.1"/>
    </source>
</evidence>
<sequence length="75" mass="8378">MVAHRNGKDVVNMAKERTNVIPIIEGVRHPAKYSMLVGMVDMIFSNVAQLDQAKILALSVLYFQRVGGHLSRKTI</sequence>
<dbReference type="PRINTS" id="PR00052">
    <property type="entry name" value="FIBRILLARIN"/>
</dbReference>
<protein>
    <submittedName>
        <fullName evidence="6">Uncharacterized protein</fullName>
    </submittedName>
</protein>
<dbReference type="InterPro" id="IPR000692">
    <property type="entry name" value="Fibrillarin"/>
</dbReference>
<keyword evidence="5" id="KW-0694">RNA-binding</keyword>
<dbReference type="PANTHER" id="PTHR10335:SF0">
    <property type="entry name" value="RRNA 2'-O-METHYLTRANSFERASE FIBRILLARIN 1-RELATED"/>
    <property type="match status" value="1"/>
</dbReference>
<name>A0ABY9BQ30_VITVI</name>
<organism evidence="6 7">
    <name type="scientific">Vitis vinifera</name>
    <name type="common">Grape</name>
    <dbReference type="NCBI Taxonomy" id="29760"/>
    <lineage>
        <taxon>Eukaryota</taxon>
        <taxon>Viridiplantae</taxon>
        <taxon>Streptophyta</taxon>
        <taxon>Embryophyta</taxon>
        <taxon>Tracheophyta</taxon>
        <taxon>Spermatophyta</taxon>
        <taxon>Magnoliopsida</taxon>
        <taxon>eudicotyledons</taxon>
        <taxon>Gunneridae</taxon>
        <taxon>Pentapetalae</taxon>
        <taxon>rosids</taxon>
        <taxon>Vitales</taxon>
        <taxon>Vitaceae</taxon>
        <taxon>Viteae</taxon>
        <taxon>Vitis</taxon>
    </lineage>
</organism>
<accession>A0ABY9BQ30</accession>
<comment type="similarity">
    <text evidence="1">Belongs to the methyltransferase superfamily. Fibrillarin family.</text>
</comment>
<evidence type="ECO:0000256" key="3">
    <source>
        <dbReference type="ARBA" id="ARBA00022603"/>
    </source>
</evidence>
<dbReference type="Gene3D" id="3.40.50.150">
    <property type="entry name" value="Vaccinia Virus protein VP39"/>
    <property type="match status" value="1"/>
</dbReference>
<evidence type="ECO:0000313" key="7">
    <source>
        <dbReference type="Proteomes" id="UP001227230"/>
    </source>
</evidence>
<reference evidence="6 7" key="1">
    <citation type="journal article" date="2023" name="Hortic Res">
        <title>The complete reference genome for grapevine (Vitis vinifera L.) genetics and breeding.</title>
        <authorList>
            <person name="Shi X."/>
            <person name="Cao S."/>
            <person name="Wang X."/>
            <person name="Huang S."/>
            <person name="Wang Y."/>
            <person name="Liu Z."/>
            <person name="Liu W."/>
            <person name="Leng X."/>
            <person name="Peng Y."/>
            <person name="Wang N."/>
            <person name="Wang Y."/>
            <person name="Ma Z."/>
            <person name="Xu X."/>
            <person name="Zhang F."/>
            <person name="Xue H."/>
            <person name="Zhong H."/>
            <person name="Wang Y."/>
            <person name="Zhang K."/>
            <person name="Velt A."/>
            <person name="Avia K."/>
            <person name="Holtgrawe D."/>
            <person name="Grimplet J."/>
            <person name="Matus J.T."/>
            <person name="Ware D."/>
            <person name="Wu X."/>
            <person name="Wang H."/>
            <person name="Liu C."/>
            <person name="Fang Y."/>
            <person name="Rustenholz C."/>
            <person name="Cheng Z."/>
            <person name="Xiao H."/>
            <person name="Zhou Y."/>
        </authorList>
    </citation>
    <scope>NUCLEOTIDE SEQUENCE [LARGE SCALE GENOMIC DNA]</scope>
    <source>
        <strain evidence="7">cv. Pinot noir / PN40024</strain>
        <tissue evidence="6">Leaf</tissue>
    </source>
</reference>
<evidence type="ECO:0000256" key="1">
    <source>
        <dbReference type="ARBA" id="ARBA00010632"/>
    </source>
</evidence>
<gene>
    <name evidence="6" type="ORF">VitviT2T_004194</name>
</gene>
<dbReference type="SMART" id="SM01206">
    <property type="entry name" value="Fibrillarin"/>
    <property type="match status" value="1"/>
</dbReference>
<dbReference type="InterPro" id="IPR029063">
    <property type="entry name" value="SAM-dependent_MTases_sf"/>
</dbReference>
<keyword evidence="2" id="KW-0698">rRNA processing</keyword>
<dbReference type="EMBL" id="CP126650">
    <property type="protein sequence ID" value="WJZ84594.1"/>
    <property type="molecule type" value="Genomic_DNA"/>
</dbReference>
<dbReference type="PANTHER" id="PTHR10335">
    <property type="entry name" value="RRNA 2-O-METHYLTRANSFERASE FIBRILLARIN"/>
    <property type="match status" value="1"/>
</dbReference>
<keyword evidence="3" id="KW-0489">Methyltransferase</keyword>
<keyword evidence="4" id="KW-0808">Transferase</keyword>